<dbReference type="SUPFAM" id="SSF103039">
    <property type="entry name" value="CheC-like"/>
    <property type="match status" value="1"/>
</dbReference>
<dbReference type="Proteomes" id="UP000469125">
    <property type="component" value="Unassembled WGS sequence"/>
</dbReference>
<keyword evidence="5" id="KW-1185">Reference proteome</keyword>
<dbReference type="GO" id="GO:0016787">
    <property type="term" value="F:hydrolase activity"/>
    <property type="evidence" value="ECO:0007669"/>
    <property type="project" value="UniProtKB-KW"/>
</dbReference>
<dbReference type="InterPro" id="IPR028976">
    <property type="entry name" value="CheC-like_sf"/>
</dbReference>
<proteinExistence type="predicted"/>
<dbReference type="Pfam" id="PF04509">
    <property type="entry name" value="CheC"/>
    <property type="match status" value="2"/>
</dbReference>
<dbReference type="InterPro" id="IPR050992">
    <property type="entry name" value="CheZ_family_phosphatases"/>
</dbReference>
<feature type="domain" description="CheC-like protein" evidence="3">
    <location>
        <begin position="113"/>
        <end position="147"/>
    </location>
</feature>
<reference evidence="4 5" key="1">
    <citation type="submission" date="2019-11" db="EMBL/GenBank/DDBJ databases">
        <authorList>
            <person name="Li X."/>
        </authorList>
    </citation>
    <scope>NUCLEOTIDE SEQUENCE [LARGE SCALE GENOMIC DNA]</scope>
    <source>
        <strain evidence="4 5">L9</strain>
    </source>
</reference>
<evidence type="ECO:0000313" key="5">
    <source>
        <dbReference type="Proteomes" id="UP000469125"/>
    </source>
</evidence>
<dbReference type="Gene3D" id="3.40.1550.10">
    <property type="entry name" value="CheC-like"/>
    <property type="match status" value="1"/>
</dbReference>
<organism evidence="4 5">
    <name type="scientific">Ornithinibacillus caprae</name>
    <dbReference type="NCBI Taxonomy" id="2678566"/>
    <lineage>
        <taxon>Bacteria</taxon>
        <taxon>Bacillati</taxon>
        <taxon>Bacillota</taxon>
        <taxon>Bacilli</taxon>
        <taxon>Bacillales</taxon>
        <taxon>Bacillaceae</taxon>
        <taxon>Ornithinibacillus</taxon>
    </lineage>
</organism>
<dbReference type="PANTHER" id="PTHR43693">
    <property type="entry name" value="PROTEIN PHOSPHATASE CHEZ"/>
    <property type="match status" value="1"/>
</dbReference>
<keyword evidence="1" id="KW-0145">Chemotaxis</keyword>
<accession>A0A6N8FJR3</accession>
<protein>
    <submittedName>
        <fullName evidence="4">CheY-P-specific phosphatase CheC</fullName>
    </submittedName>
</protein>
<name>A0A6N8FJR3_9BACI</name>
<dbReference type="EMBL" id="WOCA01000015">
    <property type="protein sequence ID" value="MUK89892.1"/>
    <property type="molecule type" value="Genomic_DNA"/>
</dbReference>
<evidence type="ECO:0000259" key="3">
    <source>
        <dbReference type="Pfam" id="PF04509"/>
    </source>
</evidence>
<evidence type="ECO:0000313" key="4">
    <source>
        <dbReference type="EMBL" id="MUK89892.1"/>
    </source>
</evidence>
<comment type="caution">
    <text evidence="4">The sequence shown here is derived from an EMBL/GenBank/DDBJ whole genome shotgun (WGS) entry which is preliminary data.</text>
</comment>
<sequence length="212" mass="23015">MNYNHLSTIQLDALREIGNIGAGNAATSMSKLINEKIDMQVPNVSIIEFDEVMDMIGGAESLVVAILFQIQGEAPGMVYLLFTVDEAESLVKHITSNSKQRLFHEDGTCNDFAISALKETGNILAGSYLSALSDFTNLNMNTSIPHFSVDMAGAILSVGLLEISHATDYAIIIDTKINDANLKNGINGQFLFLPGPESFEKIFRALGINENE</sequence>
<evidence type="ECO:0000256" key="1">
    <source>
        <dbReference type="ARBA" id="ARBA00022500"/>
    </source>
</evidence>
<dbReference type="RefSeq" id="WP_155670157.1">
    <property type="nucleotide sequence ID" value="NZ_WOCA01000015.1"/>
</dbReference>
<evidence type="ECO:0000256" key="2">
    <source>
        <dbReference type="ARBA" id="ARBA00022801"/>
    </source>
</evidence>
<dbReference type="InterPro" id="IPR007597">
    <property type="entry name" value="CheC"/>
</dbReference>
<keyword evidence="2" id="KW-0378">Hydrolase</keyword>
<gene>
    <name evidence="4" type="ORF">GMD78_16095</name>
</gene>
<dbReference type="GO" id="GO:0006935">
    <property type="term" value="P:chemotaxis"/>
    <property type="evidence" value="ECO:0007669"/>
    <property type="project" value="UniProtKB-KW"/>
</dbReference>
<feature type="domain" description="CheC-like protein" evidence="3">
    <location>
        <begin position="9"/>
        <end position="46"/>
    </location>
</feature>
<dbReference type="AlphaFoldDB" id="A0A6N8FJR3"/>
<dbReference type="CDD" id="cd17909">
    <property type="entry name" value="CheC_ClassI"/>
    <property type="match status" value="1"/>
</dbReference>
<dbReference type="PANTHER" id="PTHR43693:SF1">
    <property type="entry name" value="PROTEIN PHOSPHATASE CHEZ"/>
    <property type="match status" value="1"/>
</dbReference>